<organism evidence="8 9">
    <name type="scientific">Ferrimonas gelatinilytica</name>
    <dbReference type="NCBI Taxonomy" id="1255257"/>
    <lineage>
        <taxon>Bacteria</taxon>
        <taxon>Pseudomonadati</taxon>
        <taxon>Pseudomonadota</taxon>
        <taxon>Gammaproteobacteria</taxon>
        <taxon>Alteromonadales</taxon>
        <taxon>Ferrimonadaceae</taxon>
        <taxon>Ferrimonas</taxon>
    </lineage>
</organism>
<keyword evidence="4 7" id="KW-0573">Peptidoglycan synthesis</keyword>
<comment type="pathway">
    <text evidence="7">Cell wall biogenesis; peptidoglycan biosynthesis.</text>
</comment>
<dbReference type="PROSITE" id="PS00923">
    <property type="entry name" value="ASP_GLU_RACEMASE_1"/>
    <property type="match status" value="1"/>
</dbReference>
<dbReference type="PANTHER" id="PTHR21198:SF2">
    <property type="entry name" value="GLUTAMATE RACEMASE"/>
    <property type="match status" value="1"/>
</dbReference>
<comment type="caution">
    <text evidence="8">The sequence shown here is derived from an EMBL/GenBank/DDBJ whole genome shotgun (WGS) entry which is preliminary data.</text>
</comment>
<dbReference type="Pfam" id="PF01177">
    <property type="entry name" value="Asp_Glu_race"/>
    <property type="match status" value="1"/>
</dbReference>
<keyword evidence="3 7" id="KW-0133">Cell shape</keyword>
<dbReference type="EMBL" id="BAABLF010000014">
    <property type="protein sequence ID" value="GAA5193069.1"/>
    <property type="molecule type" value="Genomic_DNA"/>
</dbReference>
<reference evidence="9" key="1">
    <citation type="journal article" date="2019" name="Int. J. Syst. Evol. Microbiol.">
        <title>The Global Catalogue of Microorganisms (GCM) 10K type strain sequencing project: providing services to taxonomists for standard genome sequencing and annotation.</title>
        <authorList>
            <consortium name="The Broad Institute Genomics Platform"/>
            <consortium name="The Broad Institute Genome Sequencing Center for Infectious Disease"/>
            <person name="Wu L."/>
            <person name="Ma J."/>
        </authorList>
    </citation>
    <scope>NUCLEOTIDE SEQUENCE [LARGE SCALE GENOMIC DNA]</scope>
    <source>
        <strain evidence="9">JCM 18720</strain>
    </source>
</reference>
<feature type="active site" description="Proton donor/acceptor" evidence="7">
    <location>
        <position position="72"/>
    </location>
</feature>
<feature type="binding site" evidence="7">
    <location>
        <begin position="73"/>
        <end position="74"/>
    </location>
    <ligand>
        <name>substrate</name>
    </ligand>
</feature>
<keyword evidence="5 7" id="KW-0413">Isomerase</keyword>
<keyword evidence="9" id="KW-1185">Reference proteome</keyword>
<dbReference type="InterPro" id="IPR015942">
    <property type="entry name" value="Asp/Glu/hydantoin_racemase"/>
</dbReference>
<evidence type="ECO:0000256" key="3">
    <source>
        <dbReference type="ARBA" id="ARBA00022960"/>
    </source>
</evidence>
<feature type="active site" description="Proton donor/acceptor" evidence="7">
    <location>
        <position position="184"/>
    </location>
</feature>
<comment type="catalytic activity">
    <reaction evidence="1 7">
        <text>L-glutamate = D-glutamate</text>
        <dbReference type="Rhea" id="RHEA:12813"/>
        <dbReference type="ChEBI" id="CHEBI:29985"/>
        <dbReference type="ChEBI" id="CHEBI:29986"/>
        <dbReference type="EC" id="5.1.1.3"/>
    </reaction>
</comment>
<dbReference type="NCBIfam" id="TIGR00067">
    <property type="entry name" value="glut_race"/>
    <property type="match status" value="1"/>
</dbReference>
<dbReference type="InterPro" id="IPR018187">
    <property type="entry name" value="Asp/Glu_racemase_AS_1"/>
</dbReference>
<dbReference type="RefSeq" id="WP_345317272.1">
    <property type="nucleotide sequence ID" value="NZ_BAABLF010000014.1"/>
</dbReference>
<dbReference type="EC" id="5.1.1.3" evidence="2 7"/>
<protein>
    <recommendedName>
        <fullName evidence="2 7">Glutamate racemase</fullName>
        <ecNumber evidence="2 7">5.1.1.3</ecNumber>
    </recommendedName>
</protein>
<comment type="similarity">
    <text evidence="7">Belongs to the aspartate/glutamate racemases family.</text>
</comment>
<proteinExistence type="inferred from homology"/>
<evidence type="ECO:0000256" key="4">
    <source>
        <dbReference type="ARBA" id="ARBA00022984"/>
    </source>
</evidence>
<evidence type="ECO:0000256" key="2">
    <source>
        <dbReference type="ARBA" id="ARBA00013090"/>
    </source>
</evidence>
<comment type="function">
    <text evidence="7">Provides the (R)-glutamate required for cell wall biosynthesis.</text>
</comment>
<dbReference type="PANTHER" id="PTHR21198">
    <property type="entry name" value="GLUTAMATE RACEMASE"/>
    <property type="match status" value="1"/>
</dbReference>
<dbReference type="PROSITE" id="PS00924">
    <property type="entry name" value="ASP_GLU_RACEMASE_2"/>
    <property type="match status" value="1"/>
</dbReference>
<dbReference type="InterPro" id="IPR001920">
    <property type="entry name" value="Asp/Glu_race"/>
</dbReference>
<dbReference type="HAMAP" id="MF_00258">
    <property type="entry name" value="Glu_racemase"/>
    <property type="match status" value="1"/>
</dbReference>
<accession>A0ABP9SCB0</accession>
<name>A0ABP9SCB0_9GAMM</name>
<dbReference type="SUPFAM" id="SSF53681">
    <property type="entry name" value="Aspartate/glutamate racemase"/>
    <property type="match status" value="2"/>
</dbReference>
<evidence type="ECO:0000313" key="9">
    <source>
        <dbReference type="Proteomes" id="UP001501600"/>
    </source>
</evidence>
<sequence length="268" mass="28742">MGSILLFDSGLGGLSVYRHIREVLPKTTIHYVEDNARFPYGELGDQELIDGCCDIIASLTERLAVDLVVVACNSASTLVLEPLRQRLSQPVVGVVPAIKPAAQSSKLGVIGLLATPGTVQRRYTDELIQTYAPEHTVIRVGSSELVHMAEGKLAGVPVDLDRLYDILAPIRMAETVPDHLILGCTHFPLIAEEIGTVLGSDVVLVDSGAAIARRVVHQLSECRIECSKPTDAGTFFYTGTVPEALLQQHLKNIGFGHIKSSGGEIGSI</sequence>
<evidence type="ECO:0000256" key="6">
    <source>
        <dbReference type="ARBA" id="ARBA00023316"/>
    </source>
</evidence>
<dbReference type="InterPro" id="IPR004391">
    <property type="entry name" value="Glu_race"/>
</dbReference>
<feature type="binding site" evidence="7">
    <location>
        <begin position="185"/>
        <end position="186"/>
    </location>
    <ligand>
        <name>substrate</name>
    </ligand>
</feature>
<dbReference type="Proteomes" id="UP001501600">
    <property type="component" value="Unassembled WGS sequence"/>
</dbReference>
<gene>
    <name evidence="7 8" type="primary">murI</name>
    <name evidence="8" type="ORF">GCM10025772_23670</name>
</gene>
<dbReference type="InterPro" id="IPR033134">
    <property type="entry name" value="Asp/Glu_racemase_AS_2"/>
</dbReference>
<evidence type="ECO:0000313" key="8">
    <source>
        <dbReference type="EMBL" id="GAA5193069.1"/>
    </source>
</evidence>
<keyword evidence="6 7" id="KW-0961">Cell wall biogenesis/degradation</keyword>
<feature type="binding site" evidence="7">
    <location>
        <begin position="8"/>
        <end position="9"/>
    </location>
    <ligand>
        <name>substrate</name>
    </ligand>
</feature>
<evidence type="ECO:0000256" key="1">
    <source>
        <dbReference type="ARBA" id="ARBA00001602"/>
    </source>
</evidence>
<dbReference type="Gene3D" id="3.40.50.1860">
    <property type="match status" value="2"/>
</dbReference>
<feature type="binding site" evidence="7">
    <location>
        <begin position="40"/>
        <end position="41"/>
    </location>
    <ligand>
        <name>substrate</name>
    </ligand>
</feature>
<evidence type="ECO:0000256" key="5">
    <source>
        <dbReference type="ARBA" id="ARBA00023235"/>
    </source>
</evidence>
<evidence type="ECO:0000256" key="7">
    <source>
        <dbReference type="HAMAP-Rule" id="MF_00258"/>
    </source>
</evidence>